<comment type="caution">
    <text evidence="1">The sequence shown here is derived from an EMBL/GenBank/DDBJ whole genome shotgun (WGS) entry which is preliminary data.</text>
</comment>
<dbReference type="AlphaFoldDB" id="A0A178XS45"/>
<organism evidence="1 2">
    <name type="scientific">Sinorhizobium saheli</name>
    <dbReference type="NCBI Taxonomy" id="36856"/>
    <lineage>
        <taxon>Bacteria</taxon>
        <taxon>Pseudomonadati</taxon>
        <taxon>Pseudomonadota</taxon>
        <taxon>Alphaproteobacteria</taxon>
        <taxon>Hyphomicrobiales</taxon>
        <taxon>Rhizobiaceae</taxon>
        <taxon>Sinorhizobium/Ensifer group</taxon>
        <taxon>Sinorhizobium</taxon>
    </lineage>
</organism>
<dbReference type="EMBL" id="LNQB01000094">
    <property type="protein sequence ID" value="OAP38099.1"/>
    <property type="molecule type" value="Genomic_DNA"/>
</dbReference>
<accession>A0A178XS45</accession>
<evidence type="ECO:0000313" key="2">
    <source>
        <dbReference type="Proteomes" id="UP000078507"/>
    </source>
</evidence>
<protein>
    <submittedName>
        <fullName evidence="1">Uncharacterized protein</fullName>
    </submittedName>
</protein>
<proteinExistence type="predicted"/>
<dbReference type="Proteomes" id="UP000078507">
    <property type="component" value="Unassembled WGS sequence"/>
</dbReference>
<evidence type="ECO:0000313" key="1">
    <source>
        <dbReference type="EMBL" id="OAP38099.1"/>
    </source>
</evidence>
<keyword evidence="2" id="KW-1185">Reference proteome</keyword>
<sequence length="92" mass="10205">MPLAEVMGYVLAVSFCVAVADCIQANMIASATKKLLAAGRLLYSAVRLWSIPFMASAKSVRQLFVRVLLTTMVNSHRPPRTTMPGQFRFERT</sequence>
<name>A0A178XS45_SINSA</name>
<reference evidence="1 2" key="1">
    <citation type="submission" date="2015-11" db="EMBL/GenBank/DDBJ databases">
        <title>Ensifer anhuiense sp. nov., an effective nitrogen fixation bacterium with Glycine soja.</title>
        <authorList>
            <person name="Yan H."/>
            <person name="Chen W."/>
        </authorList>
    </citation>
    <scope>NUCLEOTIDE SEQUENCE [LARGE SCALE GENOMIC DNA]</scope>
    <source>
        <strain evidence="1 2">LMG 7837</strain>
    </source>
</reference>
<gene>
    <name evidence="1" type="ORF">ATB98_12990</name>
</gene>